<evidence type="ECO:0000259" key="5">
    <source>
        <dbReference type="PROSITE" id="PS51379"/>
    </source>
</evidence>
<proteinExistence type="predicted"/>
<evidence type="ECO:0000256" key="3">
    <source>
        <dbReference type="ARBA" id="ARBA00023004"/>
    </source>
</evidence>
<dbReference type="OrthoDB" id="9800445at2"/>
<evidence type="ECO:0000256" key="1">
    <source>
        <dbReference type="ARBA" id="ARBA00022485"/>
    </source>
</evidence>
<dbReference type="GO" id="GO:0046872">
    <property type="term" value="F:metal ion binding"/>
    <property type="evidence" value="ECO:0007669"/>
    <property type="project" value="UniProtKB-KW"/>
</dbReference>
<protein>
    <submittedName>
        <fullName evidence="6">4Fe-4S dicluster protein</fullName>
    </submittedName>
</protein>
<dbReference type="PROSITE" id="PS00198">
    <property type="entry name" value="4FE4S_FER_1"/>
    <property type="match status" value="1"/>
</dbReference>
<evidence type="ECO:0000256" key="2">
    <source>
        <dbReference type="ARBA" id="ARBA00022723"/>
    </source>
</evidence>
<organism evidence="6 7">
    <name type="scientific">Actinocorallia herbida</name>
    <dbReference type="NCBI Taxonomy" id="58109"/>
    <lineage>
        <taxon>Bacteria</taxon>
        <taxon>Bacillati</taxon>
        <taxon>Actinomycetota</taxon>
        <taxon>Actinomycetes</taxon>
        <taxon>Streptosporangiales</taxon>
        <taxon>Thermomonosporaceae</taxon>
        <taxon>Actinocorallia</taxon>
    </lineage>
</organism>
<dbReference type="SUPFAM" id="SSF54862">
    <property type="entry name" value="4Fe-4S ferredoxins"/>
    <property type="match status" value="1"/>
</dbReference>
<dbReference type="InterPro" id="IPR017900">
    <property type="entry name" value="4Fe4S_Fe_S_CS"/>
</dbReference>
<sequence>MPLVPHRQDVPVTIDASLCIEGCTLCIDVCPLDSLALDPETGKAHMYVDECWYCGPCADRCPTGAVTVDIPYLLR</sequence>
<gene>
    <name evidence="6" type="ORF">EDD29_2891</name>
</gene>
<evidence type="ECO:0000313" key="7">
    <source>
        <dbReference type="Proteomes" id="UP000272400"/>
    </source>
</evidence>
<dbReference type="PROSITE" id="PS51379">
    <property type="entry name" value="4FE4S_FER_2"/>
    <property type="match status" value="2"/>
</dbReference>
<feature type="domain" description="4Fe-4S ferredoxin-type" evidence="5">
    <location>
        <begin position="10"/>
        <end position="40"/>
    </location>
</feature>
<keyword evidence="1" id="KW-0004">4Fe-4S</keyword>
<feature type="domain" description="4Fe-4S ferredoxin-type" evidence="5">
    <location>
        <begin position="42"/>
        <end position="71"/>
    </location>
</feature>
<dbReference type="GO" id="GO:0051539">
    <property type="term" value="F:4 iron, 4 sulfur cluster binding"/>
    <property type="evidence" value="ECO:0007669"/>
    <property type="project" value="UniProtKB-KW"/>
</dbReference>
<keyword evidence="3" id="KW-0408">Iron</keyword>
<dbReference type="PANTHER" id="PTHR43687">
    <property type="entry name" value="ADENYLYLSULFATE REDUCTASE, BETA SUBUNIT"/>
    <property type="match status" value="1"/>
</dbReference>
<dbReference type="AlphaFoldDB" id="A0A3N1CX98"/>
<keyword evidence="2" id="KW-0479">Metal-binding</keyword>
<reference evidence="6 7" key="1">
    <citation type="submission" date="2018-11" db="EMBL/GenBank/DDBJ databases">
        <title>Sequencing the genomes of 1000 actinobacteria strains.</title>
        <authorList>
            <person name="Klenk H.-P."/>
        </authorList>
    </citation>
    <scope>NUCLEOTIDE SEQUENCE [LARGE SCALE GENOMIC DNA]</scope>
    <source>
        <strain evidence="6 7">DSM 44254</strain>
    </source>
</reference>
<dbReference type="RefSeq" id="WP_123664866.1">
    <property type="nucleotide sequence ID" value="NZ_RJKE01000001.1"/>
</dbReference>
<keyword evidence="4" id="KW-0411">Iron-sulfur</keyword>
<keyword evidence="7" id="KW-1185">Reference proteome</keyword>
<evidence type="ECO:0000256" key="4">
    <source>
        <dbReference type="ARBA" id="ARBA00023014"/>
    </source>
</evidence>
<dbReference type="Pfam" id="PF12838">
    <property type="entry name" value="Fer4_7"/>
    <property type="match status" value="1"/>
</dbReference>
<name>A0A3N1CX98_9ACTN</name>
<dbReference type="PANTHER" id="PTHR43687:SF5">
    <property type="entry name" value="4FE-4S FERREDOXIN-TYPE DOMAIN-CONTAINING PROTEIN"/>
    <property type="match status" value="1"/>
</dbReference>
<dbReference type="Proteomes" id="UP000272400">
    <property type="component" value="Unassembled WGS sequence"/>
</dbReference>
<dbReference type="InterPro" id="IPR017896">
    <property type="entry name" value="4Fe4S_Fe-S-bd"/>
</dbReference>
<evidence type="ECO:0000313" key="6">
    <source>
        <dbReference type="EMBL" id="ROO85348.1"/>
    </source>
</evidence>
<accession>A0A3N1CX98</accession>
<comment type="caution">
    <text evidence="6">The sequence shown here is derived from an EMBL/GenBank/DDBJ whole genome shotgun (WGS) entry which is preliminary data.</text>
</comment>
<dbReference type="Gene3D" id="3.30.70.20">
    <property type="match status" value="1"/>
</dbReference>
<dbReference type="InterPro" id="IPR050572">
    <property type="entry name" value="Fe-S_Ferredoxin"/>
</dbReference>
<dbReference type="EMBL" id="RJKE01000001">
    <property type="protein sequence ID" value="ROO85348.1"/>
    <property type="molecule type" value="Genomic_DNA"/>
</dbReference>